<evidence type="ECO:0000256" key="4">
    <source>
        <dbReference type="RuleBase" id="RU000535"/>
    </source>
</evidence>
<accession>A0A1C0YP52</accession>
<dbReference type="Proteomes" id="UP000093482">
    <property type="component" value="Unassembled WGS sequence"/>
</dbReference>
<dbReference type="SMART" id="SM00883">
    <property type="entry name" value="Cpn10"/>
    <property type="match status" value="1"/>
</dbReference>
<dbReference type="NCBIfam" id="NF001531">
    <property type="entry name" value="PRK00364.2-2"/>
    <property type="match status" value="1"/>
</dbReference>
<dbReference type="GO" id="GO:0005737">
    <property type="term" value="C:cytoplasm"/>
    <property type="evidence" value="ECO:0007669"/>
    <property type="project" value="UniProtKB-SubCell"/>
</dbReference>
<dbReference type="Pfam" id="PF00166">
    <property type="entry name" value="Cpn10"/>
    <property type="match status" value="1"/>
</dbReference>
<dbReference type="InterPro" id="IPR020818">
    <property type="entry name" value="Chaperonin_GroES"/>
</dbReference>
<dbReference type="HAMAP" id="MF_00580">
    <property type="entry name" value="CH10"/>
    <property type="match status" value="1"/>
</dbReference>
<dbReference type="GO" id="GO:0044183">
    <property type="term" value="F:protein folding chaperone"/>
    <property type="evidence" value="ECO:0007669"/>
    <property type="project" value="InterPro"/>
</dbReference>
<name>A0A1C0YP52_9BACL</name>
<keyword evidence="3" id="KW-0963">Cytoplasm</keyword>
<comment type="function">
    <text evidence="3 4">Together with the chaperonin GroEL, plays an essential role in assisting protein folding. The GroEL-GroES system forms a nano-cage that allows encapsulation of the non-native substrate proteins and provides a physical environment optimized to promote and accelerate protein folding. GroES binds to the apical surface of the GroEL ring, thereby capping the opening of the GroEL channel.</text>
</comment>
<dbReference type="OrthoDB" id="9806791at2"/>
<reference evidence="5 6" key="1">
    <citation type="submission" date="2016-07" db="EMBL/GenBank/DDBJ databases">
        <title>Caryophanon latum genome sequencing.</title>
        <authorList>
            <person name="Verma A."/>
            <person name="Pal Y."/>
            <person name="Krishnamurthi S."/>
        </authorList>
    </citation>
    <scope>NUCLEOTIDE SEQUENCE [LARGE SCALE GENOMIC DNA]</scope>
    <source>
        <strain evidence="5 6">DSM 14151</strain>
    </source>
</reference>
<dbReference type="GO" id="GO:0051087">
    <property type="term" value="F:protein-folding chaperone binding"/>
    <property type="evidence" value="ECO:0007669"/>
    <property type="project" value="TreeGrafter"/>
</dbReference>
<dbReference type="PANTHER" id="PTHR10772:SF58">
    <property type="entry name" value="CO-CHAPERONIN GROES"/>
    <property type="match status" value="1"/>
</dbReference>
<keyword evidence="6" id="KW-1185">Reference proteome</keyword>
<dbReference type="GO" id="GO:0046872">
    <property type="term" value="F:metal ion binding"/>
    <property type="evidence" value="ECO:0007669"/>
    <property type="project" value="TreeGrafter"/>
</dbReference>
<proteinExistence type="inferred from homology"/>
<protein>
    <recommendedName>
        <fullName evidence="3">Co-chaperonin GroES</fullName>
    </recommendedName>
    <alternativeName>
        <fullName evidence="3">10 kDa chaperonin</fullName>
    </alternativeName>
    <alternativeName>
        <fullName evidence="3">Chaperonin-10</fullName>
        <shortName evidence="3">Cpn10</shortName>
    </alternativeName>
</protein>
<dbReference type="InterPro" id="IPR037124">
    <property type="entry name" value="Chaperonin_GroES_sf"/>
</dbReference>
<comment type="similarity">
    <text evidence="1 3 4">Belongs to the GroES chaperonin family.</text>
</comment>
<gene>
    <name evidence="3" type="primary">groES</name>
    <name evidence="3" type="synonym">groS</name>
    <name evidence="5" type="ORF">A6K76_13430</name>
</gene>
<evidence type="ECO:0000313" key="6">
    <source>
        <dbReference type="Proteomes" id="UP000093482"/>
    </source>
</evidence>
<evidence type="ECO:0000256" key="1">
    <source>
        <dbReference type="ARBA" id="ARBA00006975"/>
    </source>
</evidence>
<dbReference type="PRINTS" id="PR00297">
    <property type="entry name" value="CHAPERONIN10"/>
</dbReference>
<dbReference type="SUPFAM" id="SSF50129">
    <property type="entry name" value="GroES-like"/>
    <property type="match status" value="1"/>
</dbReference>
<comment type="subunit">
    <text evidence="3">Heptamer of 7 subunits arranged in a ring. Interacts with the chaperonin GroEL.</text>
</comment>
<dbReference type="CDD" id="cd00320">
    <property type="entry name" value="cpn10"/>
    <property type="match status" value="1"/>
</dbReference>
<comment type="caution">
    <text evidence="5">The sequence shown here is derived from an EMBL/GenBank/DDBJ whole genome shotgun (WGS) entry which is preliminary data.</text>
</comment>
<dbReference type="PANTHER" id="PTHR10772">
    <property type="entry name" value="10 KDA HEAT SHOCK PROTEIN"/>
    <property type="match status" value="1"/>
</dbReference>
<keyword evidence="2 3" id="KW-0143">Chaperone</keyword>
<dbReference type="FunFam" id="2.30.33.40:FF:000001">
    <property type="entry name" value="10 kDa chaperonin"/>
    <property type="match status" value="1"/>
</dbReference>
<organism evidence="5 6">
    <name type="scientific">Caryophanon latum</name>
    <dbReference type="NCBI Taxonomy" id="33977"/>
    <lineage>
        <taxon>Bacteria</taxon>
        <taxon>Bacillati</taxon>
        <taxon>Bacillota</taxon>
        <taxon>Bacilli</taxon>
        <taxon>Bacillales</taxon>
        <taxon>Caryophanaceae</taxon>
        <taxon>Caryophanon</taxon>
    </lineage>
</organism>
<dbReference type="EMBL" id="MATO01000049">
    <property type="protein sequence ID" value="OCS88948.1"/>
    <property type="molecule type" value="Genomic_DNA"/>
</dbReference>
<dbReference type="GO" id="GO:0005524">
    <property type="term" value="F:ATP binding"/>
    <property type="evidence" value="ECO:0007669"/>
    <property type="project" value="InterPro"/>
</dbReference>
<dbReference type="InterPro" id="IPR011032">
    <property type="entry name" value="GroES-like_sf"/>
</dbReference>
<dbReference type="Gene3D" id="2.30.33.40">
    <property type="entry name" value="GroES chaperonin"/>
    <property type="match status" value="1"/>
</dbReference>
<evidence type="ECO:0000313" key="5">
    <source>
        <dbReference type="EMBL" id="OCS88948.1"/>
    </source>
</evidence>
<dbReference type="GO" id="GO:0051082">
    <property type="term" value="F:unfolded protein binding"/>
    <property type="evidence" value="ECO:0007669"/>
    <property type="project" value="TreeGrafter"/>
</dbReference>
<evidence type="ECO:0000256" key="3">
    <source>
        <dbReference type="HAMAP-Rule" id="MF_00580"/>
    </source>
</evidence>
<dbReference type="RefSeq" id="WP_066465531.1">
    <property type="nucleotide sequence ID" value="NZ_MATO01000049.1"/>
</dbReference>
<sequence>MLRPLGDRIIIELQEAEQTTSFGIIVPDSAKEKPQEGVVVAVGAGRVLDNGTRAELDVKVNDRIIFEQYAGTEVKYDGKEYLILDVRNILAIVED</sequence>
<evidence type="ECO:0000256" key="2">
    <source>
        <dbReference type="ARBA" id="ARBA00023186"/>
    </source>
</evidence>
<dbReference type="AlphaFoldDB" id="A0A1C0YP52"/>
<dbReference type="NCBIfam" id="NF001534">
    <property type="entry name" value="PRK00364.2-5"/>
    <property type="match status" value="1"/>
</dbReference>
<comment type="subcellular location">
    <subcellularLocation>
        <location evidence="3">Cytoplasm</location>
    </subcellularLocation>
</comment>
<dbReference type="NCBIfam" id="NF001533">
    <property type="entry name" value="PRK00364.2-4"/>
    <property type="match status" value="1"/>
</dbReference>